<reference evidence="1" key="1">
    <citation type="submission" date="2020-09" db="EMBL/GenBank/DDBJ databases">
        <title>Genome-Enabled Discovery of Anthraquinone Biosynthesis in Senna tora.</title>
        <authorList>
            <person name="Kang S.-H."/>
            <person name="Pandey R.P."/>
            <person name="Lee C.-M."/>
            <person name="Sim J.-S."/>
            <person name="Jeong J.-T."/>
            <person name="Choi B.-S."/>
            <person name="Jung M."/>
            <person name="Ginzburg D."/>
            <person name="Zhao K."/>
            <person name="Won S.Y."/>
            <person name="Oh T.-J."/>
            <person name="Yu Y."/>
            <person name="Kim N.-H."/>
            <person name="Lee O.R."/>
            <person name="Lee T.-H."/>
            <person name="Bashyal P."/>
            <person name="Kim T.-S."/>
            <person name="Lee W.-H."/>
            <person name="Kawkins C."/>
            <person name="Kim C.-K."/>
            <person name="Kim J.S."/>
            <person name="Ahn B.O."/>
            <person name="Rhee S.Y."/>
            <person name="Sohng J.K."/>
        </authorList>
    </citation>
    <scope>NUCLEOTIDE SEQUENCE</scope>
    <source>
        <tissue evidence="1">Leaf</tissue>
    </source>
</reference>
<dbReference type="EMBL" id="JAAIUW010000011">
    <property type="protein sequence ID" value="KAF7808699.1"/>
    <property type="molecule type" value="Genomic_DNA"/>
</dbReference>
<sequence>MLRWRRQRNEVKATTERSDEERRKRVVLYIAAET</sequence>
<evidence type="ECO:0000313" key="2">
    <source>
        <dbReference type="Proteomes" id="UP000634136"/>
    </source>
</evidence>
<name>A0A834W992_9FABA</name>
<accession>A0A834W992</accession>
<dbReference type="AlphaFoldDB" id="A0A834W992"/>
<keyword evidence="2" id="KW-1185">Reference proteome</keyword>
<organism evidence="1 2">
    <name type="scientific">Senna tora</name>
    <dbReference type="NCBI Taxonomy" id="362788"/>
    <lineage>
        <taxon>Eukaryota</taxon>
        <taxon>Viridiplantae</taxon>
        <taxon>Streptophyta</taxon>
        <taxon>Embryophyta</taxon>
        <taxon>Tracheophyta</taxon>
        <taxon>Spermatophyta</taxon>
        <taxon>Magnoliopsida</taxon>
        <taxon>eudicotyledons</taxon>
        <taxon>Gunneridae</taxon>
        <taxon>Pentapetalae</taxon>
        <taxon>rosids</taxon>
        <taxon>fabids</taxon>
        <taxon>Fabales</taxon>
        <taxon>Fabaceae</taxon>
        <taxon>Caesalpinioideae</taxon>
        <taxon>Cassia clade</taxon>
        <taxon>Senna</taxon>
    </lineage>
</organism>
<dbReference type="Proteomes" id="UP000634136">
    <property type="component" value="Unassembled WGS sequence"/>
</dbReference>
<proteinExistence type="predicted"/>
<protein>
    <submittedName>
        <fullName evidence="1">Uncharacterized protein</fullName>
    </submittedName>
</protein>
<evidence type="ECO:0000313" key="1">
    <source>
        <dbReference type="EMBL" id="KAF7808699.1"/>
    </source>
</evidence>
<comment type="caution">
    <text evidence="1">The sequence shown here is derived from an EMBL/GenBank/DDBJ whole genome shotgun (WGS) entry which is preliminary data.</text>
</comment>
<gene>
    <name evidence="1" type="ORF">G2W53_035442</name>
</gene>